<evidence type="ECO:0000256" key="1">
    <source>
        <dbReference type="ARBA" id="ARBA00007553"/>
    </source>
</evidence>
<dbReference type="GO" id="GO:0008745">
    <property type="term" value="F:N-acetylmuramoyl-L-alanine amidase activity"/>
    <property type="evidence" value="ECO:0007669"/>
    <property type="project" value="InterPro"/>
</dbReference>
<dbReference type="FunFam" id="3.40.80.10:FF:000001">
    <property type="entry name" value="Peptidoglycan recognition protein 1"/>
    <property type="match status" value="1"/>
</dbReference>
<evidence type="ECO:0000256" key="4">
    <source>
        <dbReference type="ARBA" id="ARBA00022859"/>
    </source>
</evidence>
<dbReference type="SMART" id="SM00701">
    <property type="entry name" value="PGRP"/>
    <property type="match status" value="1"/>
</dbReference>
<feature type="domain" description="Peptidoglycan recognition protein family" evidence="7">
    <location>
        <begin position="1"/>
        <end position="145"/>
    </location>
</feature>
<dbReference type="GO" id="GO:0042834">
    <property type="term" value="F:peptidoglycan binding"/>
    <property type="evidence" value="ECO:0007669"/>
    <property type="project" value="InterPro"/>
</dbReference>
<evidence type="ECO:0000313" key="9">
    <source>
        <dbReference type="Proteomes" id="UP000735302"/>
    </source>
</evidence>
<evidence type="ECO:0000259" key="6">
    <source>
        <dbReference type="SMART" id="SM00644"/>
    </source>
</evidence>
<keyword evidence="2" id="KW-0399">Innate immunity</keyword>
<evidence type="ECO:0000313" key="8">
    <source>
        <dbReference type="EMBL" id="GFN90908.1"/>
    </source>
</evidence>
<dbReference type="GO" id="GO:0009253">
    <property type="term" value="P:peptidoglycan catabolic process"/>
    <property type="evidence" value="ECO:0007669"/>
    <property type="project" value="InterPro"/>
</dbReference>
<keyword evidence="3" id="KW-0732">Signal</keyword>
<reference evidence="8 9" key="1">
    <citation type="journal article" date="2021" name="Elife">
        <title>Chloroplast acquisition without the gene transfer in kleptoplastic sea slugs, Plakobranchus ocellatus.</title>
        <authorList>
            <person name="Maeda T."/>
            <person name="Takahashi S."/>
            <person name="Yoshida T."/>
            <person name="Shimamura S."/>
            <person name="Takaki Y."/>
            <person name="Nagai Y."/>
            <person name="Toyoda A."/>
            <person name="Suzuki Y."/>
            <person name="Arimoto A."/>
            <person name="Ishii H."/>
            <person name="Satoh N."/>
            <person name="Nishiyama T."/>
            <person name="Hasebe M."/>
            <person name="Maruyama T."/>
            <person name="Minagawa J."/>
            <person name="Obokata J."/>
            <person name="Shigenobu S."/>
        </authorList>
    </citation>
    <scope>NUCLEOTIDE SEQUENCE [LARGE SCALE GENOMIC DNA]</scope>
</reference>
<protein>
    <submittedName>
        <fullName evidence="8">Peptidoglycan-recognition protein</fullName>
    </submittedName>
</protein>
<comment type="similarity">
    <text evidence="1">Belongs to the N-acetylmuramoyl-L-alanine amidase 2 family.</text>
</comment>
<feature type="domain" description="N-acetylmuramoyl-L-alanine amidase" evidence="6">
    <location>
        <begin position="13"/>
        <end position="151"/>
    </location>
</feature>
<dbReference type="InterPro" id="IPR017331">
    <property type="entry name" value="Peptidoglycan_recognition"/>
</dbReference>
<evidence type="ECO:0000256" key="5">
    <source>
        <dbReference type="ARBA" id="ARBA00023157"/>
    </source>
</evidence>
<organism evidence="8 9">
    <name type="scientific">Plakobranchus ocellatus</name>
    <dbReference type="NCBI Taxonomy" id="259542"/>
    <lineage>
        <taxon>Eukaryota</taxon>
        <taxon>Metazoa</taxon>
        <taxon>Spiralia</taxon>
        <taxon>Lophotrochozoa</taxon>
        <taxon>Mollusca</taxon>
        <taxon>Gastropoda</taxon>
        <taxon>Heterobranchia</taxon>
        <taxon>Euthyneura</taxon>
        <taxon>Panpulmonata</taxon>
        <taxon>Sacoglossa</taxon>
        <taxon>Placobranchoidea</taxon>
        <taxon>Plakobranchidae</taxon>
        <taxon>Plakobranchus</taxon>
    </lineage>
</organism>
<dbReference type="GO" id="GO:0008270">
    <property type="term" value="F:zinc ion binding"/>
    <property type="evidence" value="ECO:0007669"/>
    <property type="project" value="InterPro"/>
</dbReference>
<accession>A0AAV3ZAE8</accession>
<gene>
    <name evidence="8" type="ORF">PoB_001741400</name>
</gene>
<dbReference type="InterPro" id="IPR002502">
    <property type="entry name" value="Amidase_domain"/>
</dbReference>
<dbReference type="Pfam" id="PF01510">
    <property type="entry name" value="Amidase_2"/>
    <property type="match status" value="1"/>
</dbReference>
<keyword evidence="9" id="KW-1185">Reference proteome</keyword>
<keyword evidence="5" id="KW-1015">Disulfide bond</keyword>
<proteinExistence type="inferred from homology"/>
<dbReference type="PANTHER" id="PTHR11022">
    <property type="entry name" value="PEPTIDOGLYCAN RECOGNITION PROTEIN"/>
    <property type="match status" value="1"/>
</dbReference>
<name>A0AAV3ZAE8_9GAST</name>
<dbReference type="SMART" id="SM00644">
    <property type="entry name" value="Ami_2"/>
    <property type="match status" value="1"/>
</dbReference>
<evidence type="ECO:0000256" key="2">
    <source>
        <dbReference type="ARBA" id="ARBA00022588"/>
    </source>
</evidence>
<dbReference type="EMBL" id="BLXT01002074">
    <property type="protein sequence ID" value="GFN90908.1"/>
    <property type="molecule type" value="Genomic_DNA"/>
</dbReference>
<dbReference type="PANTHER" id="PTHR11022:SF41">
    <property type="entry name" value="PEPTIDOGLYCAN-RECOGNITION PROTEIN LC-RELATED"/>
    <property type="match status" value="1"/>
</dbReference>
<evidence type="ECO:0000256" key="3">
    <source>
        <dbReference type="ARBA" id="ARBA00022729"/>
    </source>
</evidence>
<keyword evidence="4" id="KW-0391">Immunity</keyword>
<dbReference type="InterPro" id="IPR036505">
    <property type="entry name" value="Amidase/PGRP_sf"/>
</dbReference>
<dbReference type="InterPro" id="IPR006619">
    <property type="entry name" value="PGRP_domain_met/bac"/>
</dbReference>
<dbReference type="Proteomes" id="UP000735302">
    <property type="component" value="Unassembled WGS sequence"/>
</dbReference>
<dbReference type="CDD" id="cd06583">
    <property type="entry name" value="PGRP"/>
    <property type="match status" value="1"/>
</dbReference>
<evidence type="ECO:0000259" key="7">
    <source>
        <dbReference type="SMART" id="SM00701"/>
    </source>
</evidence>
<dbReference type="SUPFAM" id="SSF55846">
    <property type="entry name" value="N-acetylmuramoyl-L-alanine amidase-like"/>
    <property type="match status" value="1"/>
</dbReference>
<dbReference type="AlphaFoldDB" id="A0AAV3ZAE8"/>
<dbReference type="InterPro" id="IPR015510">
    <property type="entry name" value="PGRP"/>
</dbReference>
<dbReference type="GO" id="GO:0045087">
    <property type="term" value="P:innate immune response"/>
    <property type="evidence" value="ECO:0007669"/>
    <property type="project" value="UniProtKB-KW"/>
</dbReference>
<dbReference type="PIRSF" id="PIRSF037945">
    <property type="entry name" value="PGRPs"/>
    <property type="match status" value="1"/>
</dbReference>
<comment type="caution">
    <text evidence="8">The sequence shown here is derived from an EMBL/GenBank/DDBJ whole genome shotgun (WGS) entry which is preliminary data.</text>
</comment>
<dbReference type="Gene3D" id="3.40.80.10">
    <property type="entry name" value="Peptidoglycan recognition protein-like"/>
    <property type="match status" value="1"/>
</dbReference>
<sequence length="164" mass="18422">MSYVTRSEWGARAPKKTTNLKNQPVKYAFIHHSESPSECLTKEAGKTAVKNFQNYHMDTKGWDDIGYSFIIGGDGSVFEGRGWDRVGSHTKNYNSVGLGFCLIGNFMNKEPTQKQLTAVKDLISKGVTLNKLKSDYTLRGHKDVGTTDCPGDKLYDLIKTWDNY</sequence>